<dbReference type="GO" id="GO:0006629">
    <property type="term" value="P:lipid metabolic process"/>
    <property type="evidence" value="ECO:0007669"/>
    <property type="project" value="InterPro"/>
</dbReference>
<dbReference type="Proteomes" id="UP000789572">
    <property type="component" value="Unassembled WGS sequence"/>
</dbReference>
<evidence type="ECO:0000259" key="2">
    <source>
        <dbReference type="Pfam" id="PF01764"/>
    </source>
</evidence>
<dbReference type="EMBL" id="CAJVPJ010001788">
    <property type="protein sequence ID" value="CAG8603729.1"/>
    <property type="molecule type" value="Genomic_DNA"/>
</dbReference>
<dbReference type="AlphaFoldDB" id="A0A9N9CJ80"/>
<organism evidence="3 4">
    <name type="scientific">Paraglomus occultum</name>
    <dbReference type="NCBI Taxonomy" id="144539"/>
    <lineage>
        <taxon>Eukaryota</taxon>
        <taxon>Fungi</taxon>
        <taxon>Fungi incertae sedis</taxon>
        <taxon>Mucoromycota</taxon>
        <taxon>Glomeromycotina</taxon>
        <taxon>Glomeromycetes</taxon>
        <taxon>Paraglomerales</taxon>
        <taxon>Paraglomeraceae</taxon>
        <taxon>Paraglomus</taxon>
    </lineage>
</organism>
<keyword evidence="4" id="KW-1185">Reference proteome</keyword>
<dbReference type="InterPro" id="IPR029058">
    <property type="entry name" value="AB_hydrolase_fold"/>
</dbReference>
<comment type="caution">
    <text evidence="3">The sequence shown here is derived from an EMBL/GenBank/DDBJ whole genome shotgun (WGS) entry which is preliminary data.</text>
</comment>
<accession>A0A9N9CJ80</accession>
<reference evidence="3" key="1">
    <citation type="submission" date="2021-06" db="EMBL/GenBank/DDBJ databases">
        <authorList>
            <person name="Kallberg Y."/>
            <person name="Tangrot J."/>
            <person name="Rosling A."/>
        </authorList>
    </citation>
    <scope>NUCLEOTIDE SEQUENCE</scope>
    <source>
        <strain evidence="3">IA702</strain>
    </source>
</reference>
<sequence>SFTDSTTPNNTDNNSTNSTTPFPVTPITSPDLISTYRTSAFYAAAAYCNNLTTNWDCGLICDSTPGTQLISVIEGKAAESRVFVAVKPDDRKIIVGFRGTLPQDFRTITTDLHFLFGDYTPVPDAKVHAGFMDAFKEIRDGLVNEVQKQLELNPGYSIDVSGHSFGAALAVLAGLDFAQNNDTLKFDKLSLTTLGQPRLGNDIFANYVDKTLVVNRLVHTVDPYTRLPPNFLGYRHHNGEIWIQDDATAESGGAKQCGGDENPNCINSVNVVDLNFGAHHGPYFGVDMHTCNGTNPDDIVDNAIKSLIQ</sequence>
<dbReference type="Pfam" id="PF01764">
    <property type="entry name" value="Lipase_3"/>
    <property type="match status" value="1"/>
</dbReference>
<gene>
    <name evidence="3" type="ORF">POCULU_LOCUS7601</name>
</gene>
<dbReference type="InterPro" id="IPR002921">
    <property type="entry name" value="Fungal_lipase-type"/>
</dbReference>
<feature type="domain" description="Fungal lipase-type" evidence="2">
    <location>
        <begin position="95"/>
        <end position="230"/>
    </location>
</feature>
<dbReference type="CDD" id="cd00519">
    <property type="entry name" value="Lipase_3"/>
    <property type="match status" value="1"/>
</dbReference>
<evidence type="ECO:0000313" key="3">
    <source>
        <dbReference type="EMBL" id="CAG8603729.1"/>
    </source>
</evidence>
<feature type="non-terminal residue" evidence="3">
    <location>
        <position position="1"/>
    </location>
</feature>
<dbReference type="OrthoDB" id="426718at2759"/>
<name>A0A9N9CJ80_9GLOM</name>
<feature type="region of interest" description="Disordered" evidence="1">
    <location>
        <begin position="1"/>
        <end position="24"/>
    </location>
</feature>
<dbReference type="SUPFAM" id="SSF53474">
    <property type="entry name" value="alpha/beta-Hydrolases"/>
    <property type="match status" value="1"/>
</dbReference>
<protein>
    <submittedName>
        <fullName evidence="3">7773_t:CDS:1</fullName>
    </submittedName>
</protein>
<evidence type="ECO:0000256" key="1">
    <source>
        <dbReference type="SAM" id="MobiDB-lite"/>
    </source>
</evidence>
<evidence type="ECO:0000313" key="4">
    <source>
        <dbReference type="Proteomes" id="UP000789572"/>
    </source>
</evidence>
<proteinExistence type="predicted"/>
<dbReference type="Gene3D" id="3.40.50.1820">
    <property type="entry name" value="alpha/beta hydrolase"/>
    <property type="match status" value="1"/>
</dbReference>
<dbReference type="PANTHER" id="PTHR45856">
    <property type="entry name" value="ALPHA/BETA-HYDROLASES SUPERFAMILY PROTEIN"/>
    <property type="match status" value="1"/>
</dbReference>
<dbReference type="InterPro" id="IPR051218">
    <property type="entry name" value="Sec_MonoDiacylglyc_Lipase"/>
</dbReference>
<dbReference type="PANTHER" id="PTHR45856:SF25">
    <property type="entry name" value="FUNGAL LIPASE-LIKE DOMAIN-CONTAINING PROTEIN"/>
    <property type="match status" value="1"/>
</dbReference>